<dbReference type="InterPro" id="IPR000210">
    <property type="entry name" value="BTB/POZ_dom"/>
</dbReference>
<dbReference type="AlphaFoldDB" id="A0A3S3SKH1"/>
<feature type="region of interest" description="Disordered" evidence="1">
    <location>
        <begin position="247"/>
        <end position="297"/>
    </location>
</feature>
<evidence type="ECO:0000313" key="4">
    <source>
        <dbReference type="Proteomes" id="UP000285301"/>
    </source>
</evidence>
<dbReference type="SMART" id="SM00225">
    <property type="entry name" value="BTB"/>
    <property type="match status" value="1"/>
</dbReference>
<dbReference type="InterPro" id="IPR011333">
    <property type="entry name" value="SKP1/BTB/POZ_sf"/>
</dbReference>
<accession>A0A3S3SKH1</accession>
<evidence type="ECO:0000259" key="2">
    <source>
        <dbReference type="PROSITE" id="PS50097"/>
    </source>
</evidence>
<dbReference type="InterPro" id="IPR051481">
    <property type="entry name" value="BTB-POZ/Galectin-3-binding"/>
</dbReference>
<keyword evidence="4" id="KW-1185">Reference proteome</keyword>
<evidence type="ECO:0000256" key="1">
    <source>
        <dbReference type="SAM" id="MobiDB-lite"/>
    </source>
</evidence>
<reference evidence="3 4" key="1">
    <citation type="journal article" date="2018" name="Gigascience">
        <title>Genomes of trombidid mites reveal novel predicted allergens and laterally-transferred genes associated with secondary metabolism.</title>
        <authorList>
            <person name="Dong X."/>
            <person name="Chaisiri K."/>
            <person name="Xia D."/>
            <person name="Armstrong S.D."/>
            <person name="Fang Y."/>
            <person name="Donnelly M.J."/>
            <person name="Kadowaki T."/>
            <person name="McGarry J.W."/>
            <person name="Darby A.C."/>
            <person name="Makepeace B.L."/>
        </authorList>
    </citation>
    <scope>NUCLEOTIDE SEQUENCE [LARGE SCALE GENOMIC DNA]</scope>
    <source>
        <strain evidence="3">UoL-WK</strain>
    </source>
</reference>
<sequence length="326" mass="37520">MSNISRNESKRVCVRKDTNSEKAQSPFKRFFGDKRLSDVDVYCERERIACHRLVLSNNSAYFEHIFDQLSKGEKPVIVMPFDMKLEHFKIIIELMYCDEVIIDCTHFECVQNIAKSLQMRSNLVLNSIVPIEGSDSSSNPYHEQSFNHLKVIKSSESIKRNHTLTDIYPVAKKLKTNDENPLMNYKNDELLTHFGCNATSHLTSTSNQYMSHADKNRVVELKQSKFQIGREEEENIIIPETQTLLCSTNSDDVIPPSDDSNDGNNGFNQKDSNKRQRTSHFKTSTPIENEPKMLPKLKQRKSIKQKLMELGCNIDSGFKTCSRTQK</sequence>
<dbReference type="SUPFAM" id="SSF54695">
    <property type="entry name" value="POZ domain"/>
    <property type="match status" value="1"/>
</dbReference>
<feature type="compositionally biased region" description="Low complexity" evidence="1">
    <location>
        <begin position="255"/>
        <end position="266"/>
    </location>
</feature>
<dbReference type="PANTHER" id="PTHR24410:SF23">
    <property type="entry name" value="BTB DOMAIN-CONTAINING PROTEIN-RELATED"/>
    <property type="match status" value="1"/>
</dbReference>
<dbReference type="Pfam" id="PF00651">
    <property type="entry name" value="BTB"/>
    <property type="match status" value="1"/>
</dbReference>
<dbReference type="PANTHER" id="PTHR24410">
    <property type="entry name" value="HL07962P-RELATED"/>
    <property type="match status" value="1"/>
</dbReference>
<name>A0A3S3SKH1_9ACAR</name>
<dbReference type="PROSITE" id="PS50097">
    <property type="entry name" value="BTB"/>
    <property type="match status" value="1"/>
</dbReference>
<proteinExistence type="predicted"/>
<comment type="caution">
    <text evidence="3">The sequence shown here is derived from an EMBL/GenBank/DDBJ whole genome shotgun (WGS) entry which is preliminary data.</text>
</comment>
<gene>
    <name evidence="3" type="ORF">B4U79_16799</name>
</gene>
<dbReference type="Gene3D" id="3.30.710.10">
    <property type="entry name" value="Potassium Channel Kv1.1, Chain A"/>
    <property type="match status" value="1"/>
</dbReference>
<evidence type="ECO:0000313" key="3">
    <source>
        <dbReference type="EMBL" id="RWS16431.1"/>
    </source>
</evidence>
<protein>
    <recommendedName>
        <fullName evidence="2">BTB domain-containing protein</fullName>
    </recommendedName>
</protein>
<organism evidence="3 4">
    <name type="scientific">Dinothrombium tinctorium</name>
    <dbReference type="NCBI Taxonomy" id="1965070"/>
    <lineage>
        <taxon>Eukaryota</taxon>
        <taxon>Metazoa</taxon>
        <taxon>Ecdysozoa</taxon>
        <taxon>Arthropoda</taxon>
        <taxon>Chelicerata</taxon>
        <taxon>Arachnida</taxon>
        <taxon>Acari</taxon>
        <taxon>Acariformes</taxon>
        <taxon>Trombidiformes</taxon>
        <taxon>Prostigmata</taxon>
        <taxon>Anystina</taxon>
        <taxon>Parasitengona</taxon>
        <taxon>Trombidioidea</taxon>
        <taxon>Trombidiidae</taxon>
        <taxon>Dinothrombium</taxon>
    </lineage>
</organism>
<dbReference type="Proteomes" id="UP000285301">
    <property type="component" value="Unassembled WGS sequence"/>
</dbReference>
<feature type="domain" description="BTB" evidence="2">
    <location>
        <begin position="37"/>
        <end position="104"/>
    </location>
</feature>
<dbReference type="EMBL" id="NCKU01000232">
    <property type="protein sequence ID" value="RWS16431.1"/>
    <property type="molecule type" value="Genomic_DNA"/>
</dbReference>